<feature type="compositionally biased region" description="Basic and acidic residues" evidence="1">
    <location>
        <begin position="56"/>
        <end position="71"/>
    </location>
</feature>
<proteinExistence type="predicted"/>
<feature type="compositionally biased region" description="Low complexity" evidence="1">
    <location>
        <begin position="311"/>
        <end position="337"/>
    </location>
</feature>
<dbReference type="Proteomes" id="UP001302126">
    <property type="component" value="Unassembled WGS sequence"/>
</dbReference>
<dbReference type="AlphaFoldDB" id="A0AAN6WQZ5"/>
<feature type="region of interest" description="Disordered" evidence="1">
    <location>
        <begin position="294"/>
        <end position="340"/>
    </location>
</feature>
<name>A0AAN6WQZ5_9PEZI</name>
<evidence type="ECO:0000313" key="3">
    <source>
        <dbReference type="Proteomes" id="UP001302126"/>
    </source>
</evidence>
<dbReference type="EMBL" id="MU864417">
    <property type="protein sequence ID" value="KAK4186693.1"/>
    <property type="molecule type" value="Genomic_DNA"/>
</dbReference>
<accession>A0AAN6WQZ5</accession>
<gene>
    <name evidence="2" type="ORF">QBC35DRAFT_475203</name>
</gene>
<organism evidence="2 3">
    <name type="scientific">Podospora australis</name>
    <dbReference type="NCBI Taxonomy" id="1536484"/>
    <lineage>
        <taxon>Eukaryota</taxon>
        <taxon>Fungi</taxon>
        <taxon>Dikarya</taxon>
        <taxon>Ascomycota</taxon>
        <taxon>Pezizomycotina</taxon>
        <taxon>Sordariomycetes</taxon>
        <taxon>Sordariomycetidae</taxon>
        <taxon>Sordariales</taxon>
        <taxon>Podosporaceae</taxon>
        <taxon>Podospora</taxon>
    </lineage>
</organism>
<protein>
    <submittedName>
        <fullName evidence="2">Uncharacterized protein</fullName>
    </submittedName>
</protein>
<feature type="region of interest" description="Disordered" evidence="1">
    <location>
        <begin position="357"/>
        <end position="378"/>
    </location>
</feature>
<evidence type="ECO:0000313" key="2">
    <source>
        <dbReference type="EMBL" id="KAK4186693.1"/>
    </source>
</evidence>
<feature type="region of interest" description="Disordered" evidence="1">
    <location>
        <begin position="56"/>
        <end position="109"/>
    </location>
</feature>
<reference evidence="2" key="1">
    <citation type="journal article" date="2023" name="Mol. Phylogenet. Evol.">
        <title>Genome-scale phylogeny and comparative genomics of the fungal order Sordariales.</title>
        <authorList>
            <person name="Hensen N."/>
            <person name="Bonometti L."/>
            <person name="Westerberg I."/>
            <person name="Brannstrom I.O."/>
            <person name="Guillou S."/>
            <person name="Cros-Aarteil S."/>
            <person name="Calhoun S."/>
            <person name="Haridas S."/>
            <person name="Kuo A."/>
            <person name="Mondo S."/>
            <person name="Pangilinan J."/>
            <person name="Riley R."/>
            <person name="LaButti K."/>
            <person name="Andreopoulos B."/>
            <person name="Lipzen A."/>
            <person name="Chen C."/>
            <person name="Yan M."/>
            <person name="Daum C."/>
            <person name="Ng V."/>
            <person name="Clum A."/>
            <person name="Steindorff A."/>
            <person name="Ohm R.A."/>
            <person name="Martin F."/>
            <person name="Silar P."/>
            <person name="Natvig D.O."/>
            <person name="Lalanne C."/>
            <person name="Gautier V."/>
            <person name="Ament-Velasquez S.L."/>
            <person name="Kruys A."/>
            <person name="Hutchinson M.I."/>
            <person name="Powell A.J."/>
            <person name="Barry K."/>
            <person name="Miller A.N."/>
            <person name="Grigoriev I.V."/>
            <person name="Debuchy R."/>
            <person name="Gladieux P."/>
            <person name="Hiltunen Thoren M."/>
            <person name="Johannesson H."/>
        </authorList>
    </citation>
    <scope>NUCLEOTIDE SEQUENCE</scope>
    <source>
        <strain evidence="2">PSN309</strain>
    </source>
</reference>
<keyword evidence="3" id="KW-1185">Reference proteome</keyword>
<feature type="compositionally biased region" description="Low complexity" evidence="1">
    <location>
        <begin position="83"/>
        <end position="100"/>
    </location>
</feature>
<reference evidence="2" key="2">
    <citation type="submission" date="2023-05" db="EMBL/GenBank/DDBJ databases">
        <authorList>
            <consortium name="Lawrence Berkeley National Laboratory"/>
            <person name="Steindorff A."/>
            <person name="Hensen N."/>
            <person name="Bonometti L."/>
            <person name="Westerberg I."/>
            <person name="Brannstrom I.O."/>
            <person name="Guillou S."/>
            <person name="Cros-Aarteil S."/>
            <person name="Calhoun S."/>
            <person name="Haridas S."/>
            <person name="Kuo A."/>
            <person name="Mondo S."/>
            <person name="Pangilinan J."/>
            <person name="Riley R."/>
            <person name="Labutti K."/>
            <person name="Andreopoulos B."/>
            <person name="Lipzen A."/>
            <person name="Chen C."/>
            <person name="Yanf M."/>
            <person name="Daum C."/>
            <person name="Ng V."/>
            <person name="Clum A."/>
            <person name="Ohm R."/>
            <person name="Martin F."/>
            <person name="Silar P."/>
            <person name="Natvig D."/>
            <person name="Lalanne C."/>
            <person name="Gautier V."/>
            <person name="Ament-Velasquez S.L."/>
            <person name="Kruys A."/>
            <person name="Hutchinson M.I."/>
            <person name="Powell A.J."/>
            <person name="Barry K."/>
            <person name="Miller A.N."/>
            <person name="Grigoriev I.V."/>
            <person name="Debuchy R."/>
            <person name="Gladieux P."/>
            <person name="Thoren M.H."/>
            <person name="Johannesson H."/>
        </authorList>
    </citation>
    <scope>NUCLEOTIDE SEQUENCE</scope>
    <source>
        <strain evidence="2">PSN309</strain>
    </source>
</reference>
<comment type="caution">
    <text evidence="2">The sequence shown here is derived from an EMBL/GenBank/DDBJ whole genome shotgun (WGS) entry which is preliminary data.</text>
</comment>
<sequence length="421" mass="46005">MGVQLEPVSQGSFEQYGPWHFRDTRFQQDQRVDLSAAFLRAAALPVLNDLCEASKARRTNDVSQGRVDKSSTQRSPQPVYQGSPPSSSASTISAPPATASKEIHHEAKPLTPPRDLAVIRFVPLVEKVVLSFPLPKLPGHPRPNLKRRRPETDVDGFNTASLSCKKRRLRRDLITSRLSQPFSLPATHILNREVVASGDKRFLKLAAIMATRRLQPQPIPPLPTDPSSLLRRQAVFNRYRLRMCAEAAVRGVIHGAAVAPRTIVPHSHQPNPGMGMFPMGSSRHLPVVVVAGPSAAQARDAEGSRPPPPTGSSTLSPAAAPVSSSRLRITSPRLRPLRSPELRVTRPSVALDDLEDLDDDGVAFPTSEHESRYEDEPDDVYADFGLIFGGGDGDGSDDEGAAEQFEDYMDDLDGIPWNARC</sequence>
<evidence type="ECO:0000256" key="1">
    <source>
        <dbReference type="SAM" id="MobiDB-lite"/>
    </source>
</evidence>